<protein>
    <submittedName>
        <fullName evidence="2">Uncharacterized protein</fullName>
    </submittedName>
</protein>
<gene>
    <name evidence="2" type="ORF">CXX69_03200</name>
</gene>
<dbReference type="InterPro" id="IPR036388">
    <property type="entry name" value="WH-like_DNA-bd_sf"/>
</dbReference>
<sequence length="316" mass="34888">MQEPTRRFTRQTALRIFAQEYQEASLLEEGSGEYDPSFVITKLGAKINRALVCGVIDRMERREGDSGPNYSGHIRDPTGSYLFNVASFQPEMHPDFEELMARFESGDRFLLALVGKARWFETDDGGVFTSLRAEEFTVIDRECYTSWLVETAEATLRRIDAHSASLESDLTPAALEAAGVPSDLVDGLILARGHYGEFDPENYRLGVLQALSMATGRTAVMEESELTVPPPTLDEAVSHTQEPQPSPSDPPGDALPLILDTIRSQDAGEGVEYGNVVHALVQSGHSRESAEDAIDDARDQGEVMEPRFGYFQIVPE</sequence>
<dbReference type="EMBL" id="PSPG01000005">
    <property type="protein sequence ID" value="PXF21818.1"/>
    <property type="molecule type" value="Genomic_DNA"/>
</dbReference>
<evidence type="ECO:0000313" key="2">
    <source>
        <dbReference type="EMBL" id="PXF21818.1"/>
    </source>
</evidence>
<reference evidence="2 3" key="1">
    <citation type="journal article" date="2015" name="Nat. Commun.">
        <title>Genomic and transcriptomic evidence for scavenging of diverse organic compounds by widespread deep-sea archaea.</title>
        <authorList>
            <person name="Li M."/>
            <person name="Baker B.J."/>
            <person name="Anantharaman K."/>
            <person name="Jain S."/>
            <person name="Breier J.A."/>
            <person name="Dick G.J."/>
        </authorList>
    </citation>
    <scope>NUCLEOTIDE SEQUENCE [LARGE SCALE GENOMIC DNA]</scope>
    <source>
        <strain evidence="2">Cayman_51_deep</strain>
    </source>
</reference>
<name>A0A2V3HRP1_9ARCH</name>
<organism evidence="2 3">
    <name type="scientific">Candidatus Thalassarchaeum betae</name>
    <dbReference type="NCBI Taxonomy" id="2599289"/>
    <lineage>
        <taxon>Archaea</taxon>
        <taxon>Methanobacteriati</taxon>
        <taxon>Thermoplasmatota</taxon>
        <taxon>Candidatus Poseidoniia</taxon>
        <taxon>Candidatus Poseidoniales</taxon>
        <taxon>Candidatus Thalassarchaeaceae</taxon>
        <taxon>Candidatus Thalassarchaeum</taxon>
    </lineage>
</organism>
<evidence type="ECO:0000256" key="1">
    <source>
        <dbReference type="SAM" id="MobiDB-lite"/>
    </source>
</evidence>
<accession>A0A2V3HRP1</accession>
<feature type="region of interest" description="Disordered" evidence="1">
    <location>
        <begin position="224"/>
        <end position="255"/>
    </location>
</feature>
<dbReference type="Proteomes" id="UP000248161">
    <property type="component" value="Unassembled WGS sequence"/>
</dbReference>
<proteinExistence type="predicted"/>
<dbReference type="AlphaFoldDB" id="A0A2V3HRP1"/>
<evidence type="ECO:0000313" key="3">
    <source>
        <dbReference type="Proteomes" id="UP000248161"/>
    </source>
</evidence>
<dbReference type="Gene3D" id="1.10.10.10">
    <property type="entry name" value="Winged helix-like DNA-binding domain superfamily/Winged helix DNA-binding domain"/>
    <property type="match status" value="1"/>
</dbReference>
<comment type="caution">
    <text evidence="2">The sequence shown here is derived from an EMBL/GenBank/DDBJ whole genome shotgun (WGS) entry which is preliminary data.</text>
</comment>